<name>K1TEU0_9ZZZZ</name>
<dbReference type="Gene3D" id="3.40.50.150">
    <property type="entry name" value="Vaccinia Virus protein VP39"/>
    <property type="match status" value="1"/>
</dbReference>
<gene>
    <name evidence="3" type="ORF">LEA_14218</name>
</gene>
<dbReference type="GO" id="GO:0032259">
    <property type="term" value="P:methylation"/>
    <property type="evidence" value="ECO:0007669"/>
    <property type="project" value="UniProtKB-KW"/>
</dbReference>
<evidence type="ECO:0000313" key="3">
    <source>
        <dbReference type="EMBL" id="EKC57731.1"/>
    </source>
</evidence>
<dbReference type="SUPFAM" id="SSF53335">
    <property type="entry name" value="S-adenosyl-L-methionine-dependent methyltransferases"/>
    <property type="match status" value="1"/>
</dbReference>
<comment type="caution">
    <text evidence="3">The sequence shown here is derived from an EMBL/GenBank/DDBJ whole genome shotgun (WGS) entry which is preliminary data.</text>
</comment>
<dbReference type="InterPro" id="IPR029063">
    <property type="entry name" value="SAM-dependent_MTases_sf"/>
</dbReference>
<dbReference type="EMBL" id="AJWY01009654">
    <property type="protein sequence ID" value="EKC57731.1"/>
    <property type="molecule type" value="Genomic_DNA"/>
</dbReference>
<protein>
    <submittedName>
        <fullName evidence="3">DNA methylase</fullName>
    </submittedName>
</protein>
<proteinExistence type="predicted"/>
<dbReference type="AlphaFoldDB" id="K1TEU0"/>
<sequence length="68" mass="7722">MESEDSEKGLHRAGGFTCVGHCEADAYADHNYRVLFDTEGEWFCNDARNIETERMPDFDLLCAGFPCQ</sequence>
<dbReference type="Pfam" id="PF00145">
    <property type="entry name" value="DNA_methylase"/>
    <property type="match status" value="1"/>
</dbReference>
<dbReference type="InterPro" id="IPR001525">
    <property type="entry name" value="C5_MeTfrase"/>
</dbReference>
<keyword evidence="1 3" id="KW-0489">Methyltransferase</keyword>
<feature type="non-terminal residue" evidence="3">
    <location>
        <position position="68"/>
    </location>
</feature>
<evidence type="ECO:0000256" key="1">
    <source>
        <dbReference type="ARBA" id="ARBA00022603"/>
    </source>
</evidence>
<accession>K1TEU0</accession>
<evidence type="ECO:0000256" key="2">
    <source>
        <dbReference type="ARBA" id="ARBA00022679"/>
    </source>
</evidence>
<dbReference type="GO" id="GO:0008168">
    <property type="term" value="F:methyltransferase activity"/>
    <property type="evidence" value="ECO:0007669"/>
    <property type="project" value="UniProtKB-KW"/>
</dbReference>
<reference evidence="3" key="1">
    <citation type="journal article" date="2013" name="Environ. Microbiol.">
        <title>Microbiota from the distal guts of lean and obese adolescents exhibit partial functional redundancy besides clear differences in community structure.</title>
        <authorList>
            <person name="Ferrer M."/>
            <person name="Ruiz A."/>
            <person name="Lanza F."/>
            <person name="Haange S.B."/>
            <person name="Oberbach A."/>
            <person name="Till H."/>
            <person name="Bargiela R."/>
            <person name="Campoy C."/>
            <person name="Segura M.T."/>
            <person name="Richter M."/>
            <person name="von Bergen M."/>
            <person name="Seifert J."/>
            <person name="Suarez A."/>
        </authorList>
    </citation>
    <scope>NUCLEOTIDE SEQUENCE</scope>
</reference>
<keyword evidence="2" id="KW-0808">Transferase</keyword>
<organism evidence="3">
    <name type="scientific">human gut metagenome</name>
    <dbReference type="NCBI Taxonomy" id="408170"/>
    <lineage>
        <taxon>unclassified sequences</taxon>
        <taxon>metagenomes</taxon>
        <taxon>organismal metagenomes</taxon>
    </lineage>
</organism>